<keyword evidence="2" id="KW-0378">Hydrolase</keyword>
<evidence type="ECO:0000313" key="6">
    <source>
        <dbReference type="Proteomes" id="UP000295122"/>
    </source>
</evidence>
<evidence type="ECO:0000256" key="2">
    <source>
        <dbReference type="ARBA" id="ARBA00022801"/>
    </source>
</evidence>
<keyword evidence="6" id="KW-1185">Reference proteome</keyword>
<sequence>MTIFGATIPFADHCGIEEIGVVDGTTRLRVRPQPHHLNNIGIAHGGLVATLLDIAMGTACRTQIGCPVMTLDMQIAFLAPGRGTLIGIGRVVRAGRSILFVESEVRCEEDDALVAKGSGLFKPARRAGPADASEPVTGLPPSS</sequence>
<dbReference type="OrthoDB" id="9813282at2"/>
<evidence type="ECO:0000256" key="3">
    <source>
        <dbReference type="SAM" id="MobiDB-lite"/>
    </source>
</evidence>
<proteinExistence type="inferred from homology"/>
<evidence type="ECO:0000259" key="4">
    <source>
        <dbReference type="Pfam" id="PF03061"/>
    </source>
</evidence>
<evidence type="ECO:0000256" key="1">
    <source>
        <dbReference type="ARBA" id="ARBA00008324"/>
    </source>
</evidence>
<protein>
    <submittedName>
        <fullName evidence="5">Uncharacterized protein (TIGR00369 family)</fullName>
    </submittedName>
</protein>
<dbReference type="InterPro" id="IPR006683">
    <property type="entry name" value="Thioestr_dom"/>
</dbReference>
<feature type="domain" description="Thioesterase" evidence="4">
    <location>
        <begin position="41"/>
        <end position="111"/>
    </location>
</feature>
<reference evidence="5 6" key="1">
    <citation type="submission" date="2019-03" db="EMBL/GenBank/DDBJ databases">
        <title>Genomic Encyclopedia of Type Strains, Phase IV (KMG-IV): sequencing the most valuable type-strain genomes for metagenomic binning, comparative biology and taxonomic classification.</title>
        <authorList>
            <person name="Goeker M."/>
        </authorList>
    </citation>
    <scope>NUCLEOTIDE SEQUENCE [LARGE SCALE GENOMIC DNA]</scope>
    <source>
        <strain evidence="5 6">DSM 25903</strain>
    </source>
</reference>
<dbReference type="PANTHER" id="PTHR21660">
    <property type="entry name" value="THIOESTERASE SUPERFAMILY MEMBER-RELATED"/>
    <property type="match status" value="1"/>
</dbReference>
<dbReference type="GO" id="GO:0047617">
    <property type="term" value="F:fatty acyl-CoA hydrolase activity"/>
    <property type="evidence" value="ECO:0007669"/>
    <property type="project" value="InterPro"/>
</dbReference>
<dbReference type="InterPro" id="IPR029069">
    <property type="entry name" value="HotDog_dom_sf"/>
</dbReference>
<dbReference type="InterPro" id="IPR039298">
    <property type="entry name" value="ACOT13"/>
</dbReference>
<dbReference type="EMBL" id="SNZR01000013">
    <property type="protein sequence ID" value="TDR90496.1"/>
    <property type="molecule type" value="Genomic_DNA"/>
</dbReference>
<evidence type="ECO:0000313" key="5">
    <source>
        <dbReference type="EMBL" id="TDR90496.1"/>
    </source>
</evidence>
<accession>A0A4R7C250</accession>
<dbReference type="Pfam" id="PF03061">
    <property type="entry name" value="4HBT"/>
    <property type="match status" value="1"/>
</dbReference>
<organism evidence="5 6">
    <name type="scientific">Enterovirga rhinocerotis</name>
    <dbReference type="NCBI Taxonomy" id="1339210"/>
    <lineage>
        <taxon>Bacteria</taxon>
        <taxon>Pseudomonadati</taxon>
        <taxon>Pseudomonadota</taxon>
        <taxon>Alphaproteobacteria</taxon>
        <taxon>Hyphomicrobiales</taxon>
        <taxon>Methylobacteriaceae</taxon>
        <taxon>Enterovirga</taxon>
    </lineage>
</organism>
<comment type="caution">
    <text evidence="5">The sequence shown here is derived from an EMBL/GenBank/DDBJ whole genome shotgun (WGS) entry which is preliminary data.</text>
</comment>
<dbReference type="PANTHER" id="PTHR21660:SF1">
    <property type="entry name" value="ACYL-COENZYME A THIOESTERASE 13"/>
    <property type="match status" value="1"/>
</dbReference>
<feature type="region of interest" description="Disordered" evidence="3">
    <location>
        <begin position="122"/>
        <end position="143"/>
    </location>
</feature>
<dbReference type="InterPro" id="IPR003736">
    <property type="entry name" value="PAAI_dom"/>
</dbReference>
<dbReference type="RefSeq" id="WP_133771933.1">
    <property type="nucleotide sequence ID" value="NZ_SNZR01000013.1"/>
</dbReference>
<dbReference type="Gene3D" id="3.10.129.10">
    <property type="entry name" value="Hotdog Thioesterase"/>
    <property type="match status" value="1"/>
</dbReference>
<dbReference type="AlphaFoldDB" id="A0A4R7C250"/>
<dbReference type="SUPFAM" id="SSF54637">
    <property type="entry name" value="Thioesterase/thiol ester dehydrase-isomerase"/>
    <property type="match status" value="1"/>
</dbReference>
<comment type="similarity">
    <text evidence="1">Belongs to the thioesterase PaaI family.</text>
</comment>
<name>A0A4R7C250_9HYPH</name>
<dbReference type="Proteomes" id="UP000295122">
    <property type="component" value="Unassembled WGS sequence"/>
</dbReference>
<dbReference type="CDD" id="cd03443">
    <property type="entry name" value="PaaI_thioesterase"/>
    <property type="match status" value="1"/>
</dbReference>
<gene>
    <name evidence="5" type="ORF">EV668_3347</name>
</gene>
<dbReference type="NCBIfam" id="TIGR00369">
    <property type="entry name" value="unchar_dom_1"/>
    <property type="match status" value="1"/>
</dbReference>